<dbReference type="CDD" id="cd09275">
    <property type="entry name" value="RNase_HI_RT_DIRS1"/>
    <property type="match status" value="1"/>
</dbReference>
<dbReference type="AlphaFoldDB" id="A0AAV7PJN8"/>
<evidence type="ECO:0000313" key="2">
    <source>
        <dbReference type="EMBL" id="KAJ1128498.1"/>
    </source>
</evidence>
<evidence type="ECO:0000256" key="1">
    <source>
        <dbReference type="SAM" id="MobiDB-lite"/>
    </source>
</evidence>
<name>A0AAV7PJN8_PLEWA</name>
<proteinExistence type="predicted"/>
<dbReference type="PANTHER" id="PTHR33050">
    <property type="entry name" value="REVERSE TRANSCRIPTASE DOMAIN-CONTAINING PROTEIN"/>
    <property type="match status" value="1"/>
</dbReference>
<sequence>MAQDAKVQDALALLKQAGRMDLVREEALAPGRPARRASAGVAVAVAACSPPRAAAGIQVRGVARGGGREAGPGFPRASLGAGRPQASSGSRRAAHRSGKDALGPARRLGHVRQKTGGAPQGLGAGQALPHHHVRMKVGVQENLRMWVNFWESFNGIPLKVWCDWEWDVQLFSDAAGSTGFGLYWEGRWCAGEWLNEWKNGGRSIAFLELFPLIVVVCLWGAELRHSRVLFRVDNMAVEQMVNRQSAREAGVLQLMRVFVLQCLQNDIHFRVRHVPGVNNDIADALSRYQWERFHGLARGYLFHISKQLHGMKLDMLPLKESEIANV</sequence>
<dbReference type="EMBL" id="JANPWB010000011">
    <property type="protein sequence ID" value="KAJ1128498.1"/>
    <property type="molecule type" value="Genomic_DNA"/>
</dbReference>
<protein>
    <recommendedName>
        <fullName evidence="4">RNase H type-1 domain-containing protein</fullName>
    </recommendedName>
</protein>
<reference evidence="2" key="1">
    <citation type="journal article" date="2022" name="bioRxiv">
        <title>Sequencing and chromosome-scale assembly of the giantPleurodeles waltlgenome.</title>
        <authorList>
            <person name="Brown T."/>
            <person name="Elewa A."/>
            <person name="Iarovenko S."/>
            <person name="Subramanian E."/>
            <person name="Araus A.J."/>
            <person name="Petzold A."/>
            <person name="Susuki M."/>
            <person name="Suzuki K.-i.T."/>
            <person name="Hayashi T."/>
            <person name="Toyoda A."/>
            <person name="Oliveira C."/>
            <person name="Osipova E."/>
            <person name="Leigh N.D."/>
            <person name="Simon A."/>
            <person name="Yun M.H."/>
        </authorList>
    </citation>
    <scope>NUCLEOTIDE SEQUENCE</scope>
    <source>
        <strain evidence="2">20211129_DDA</strain>
        <tissue evidence="2">Liver</tissue>
    </source>
</reference>
<feature type="region of interest" description="Disordered" evidence="1">
    <location>
        <begin position="66"/>
        <end position="105"/>
    </location>
</feature>
<organism evidence="2 3">
    <name type="scientific">Pleurodeles waltl</name>
    <name type="common">Iberian ribbed newt</name>
    <dbReference type="NCBI Taxonomy" id="8319"/>
    <lineage>
        <taxon>Eukaryota</taxon>
        <taxon>Metazoa</taxon>
        <taxon>Chordata</taxon>
        <taxon>Craniata</taxon>
        <taxon>Vertebrata</taxon>
        <taxon>Euteleostomi</taxon>
        <taxon>Amphibia</taxon>
        <taxon>Batrachia</taxon>
        <taxon>Caudata</taxon>
        <taxon>Salamandroidea</taxon>
        <taxon>Salamandridae</taxon>
        <taxon>Pleurodelinae</taxon>
        <taxon>Pleurodeles</taxon>
    </lineage>
</organism>
<comment type="caution">
    <text evidence="2">The sequence shown here is derived from an EMBL/GenBank/DDBJ whole genome shotgun (WGS) entry which is preliminary data.</text>
</comment>
<accession>A0AAV7PJN8</accession>
<gene>
    <name evidence="2" type="ORF">NDU88_006876</name>
</gene>
<dbReference type="Proteomes" id="UP001066276">
    <property type="component" value="Chromosome 7"/>
</dbReference>
<dbReference type="InterPro" id="IPR052055">
    <property type="entry name" value="Hepadnavirus_pol/RT"/>
</dbReference>
<evidence type="ECO:0000313" key="3">
    <source>
        <dbReference type="Proteomes" id="UP001066276"/>
    </source>
</evidence>
<dbReference type="PANTHER" id="PTHR33050:SF8">
    <property type="entry name" value="REVERSE TRANSCRIPTASE DOMAIN-CONTAINING PROTEIN"/>
    <property type="match status" value="1"/>
</dbReference>
<evidence type="ECO:0008006" key="4">
    <source>
        <dbReference type="Google" id="ProtNLM"/>
    </source>
</evidence>
<keyword evidence="3" id="KW-1185">Reference proteome</keyword>